<name>A0AAN4RJM2_9ENTE</name>
<dbReference type="GeneID" id="69986882"/>
<gene>
    <name evidence="1" type="ORF">TK11N_04130</name>
    <name evidence="2" type="ORF">TK2N_03390</name>
</gene>
<sequence>MLATVLSLLSVTGLSGMLAAFIFFSYQLLQTESLEEVPVKHNEDDPRA</sequence>
<reference evidence="2" key="2">
    <citation type="journal article" date="2020" name="Int. Dairy J.">
        <title>Lactic acid bacterial diversity in Brie cheese focusing on salt concentration and pH of isolation medium and characterisation of halophilic and alkaliphilic lactic acid bacterial isolates.</title>
        <authorList>
            <person name="Unno R."/>
            <person name="Matsutani M."/>
            <person name="Suzuki T."/>
            <person name="Kodama K."/>
            <person name="Matsushita H."/>
            <person name="Yamasato K."/>
            <person name="Koizumi Y."/>
            <person name="Ishikawa M."/>
        </authorList>
    </citation>
    <scope>NUCLEOTIDE SEQUENCE</scope>
    <source>
        <strain evidence="2">7C1</strain>
        <strain evidence="1">8C4</strain>
    </source>
</reference>
<evidence type="ECO:0000313" key="2">
    <source>
        <dbReference type="EMBL" id="GEQ53495.1"/>
    </source>
</evidence>
<dbReference type="EMBL" id="BKBO01000004">
    <property type="protein sequence ID" value="GEQ48561.1"/>
    <property type="molecule type" value="Genomic_DNA"/>
</dbReference>
<dbReference type="Proteomes" id="UP000886597">
    <property type="component" value="Unassembled WGS sequence"/>
</dbReference>
<keyword evidence="4" id="KW-1185">Reference proteome</keyword>
<protein>
    <submittedName>
        <fullName evidence="2">Uncharacterized protein</fullName>
    </submittedName>
</protein>
<comment type="caution">
    <text evidence="2">The sequence shown here is derived from an EMBL/GenBank/DDBJ whole genome shotgun (WGS) entry which is preliminary data.</text>
</comment>
<dbReference type="RefSeq" id="WP_157977728.1">
    <property type="nucleotide sequence ID" value="NZ_BJYN01000068.1"/>
</dbReference>
<evidence type="ECO:0000313" key="4">
    <source>
        <dbReference type="Proteomes" id="UP000886607"/>
    </source>
</evidence>
<evidence type="ECO:0000313" key="3">
    <source>
        <dbReference type="Proteomes" id="UP000886597"/>
    </source>
</evidence>
<proteinExistence type="predicted"/>
<dbReference type="Proteomes" id="UP000886607">
    <property type="component" value="Unassembled WGS sequence"/>
</dbReference>
<dbReference type="EMBL" id="BKBQ01000004">
    <property type="protein sequence ID" value="GEQ53495.1"/>
    <property type="molecule type" value="Genomic_DNA"/>
</dbReference>
<evidence type="ECO:0000313" key="1">
    <source>
        <dbReference type="EMBL" id="GEQ48561.1"/>
    </source>
</evidence>
<organism evidence="2 3">
    <name type="scientific">Tetragenococcus koreensis</name>
    <dbReference type="NCBI Taxonomy" id="290335"/>
    <lineage>
        <taxon>Bacteria</taxon>
        <taxon>Bacillati</taxon>
        <taxon>Bacillota</taxon>
        <taxon>Bacilli</taxon>
        <taxon>Lactobacillales</taxon>
        <taxon>Enterococcaceae</taxon>
        <taxon>Tetragenococcus</taxon>
    </lineage>
</organism>
<dbReference type="AlphaFoldDB" id="A0AAN4RJM2"/>
<reference evidence="2" key="1">
    <citation type="submission" date="2019-08" db="EMBL/GenBank/DDBJ databases">
        <authorList>
            <person name="Ishikawa M."/>
            <person name="Suzuki T."/>
            <person name="Matsutani M."/>
        </authorList>
    </citation>
    <scope>NUCLEOTIDE SEQUENCE</scope>
    <source>
        <strain evidence="2">7C1</strain>
        <strain evidence="1">8C4</strain>
    </source>
</reference>
<accession>A0AAN4RJM2</accession>